<evidence type="ECO:0000256" key="4">
    <source>
        <dbReference type="ARBA" id="ARBA00047303"/>
    </source>
</evidence>
<protein>
    <recommendedName>
        <fullName evidence="1">DNA-directed primase/polymerase protein</fullName>
        <ecNumber evidence="3">2.7.7.102</ecNumber>
    </recommendedName>
</protein>
<dbReference type="GO" id="GO:0005634">
    <property type="term" value="C:nucleus"/>
    <property type="evidence" value="ECO:0007669"/>
    <property type="project" value="TreeGrafter"/>
</dbReference>
<comment type="caution">
    <text evidence="5">The sequence shown here is derived from an EMBL/GenBank/DDBJ whole genome shotgun (WGS) entry which is preliminary data.</text>
</comment>
<dbReference type="InterPro" id="IPR044917">
    <property type="entry name" value="PRIMPOL"/>
</dbReference>
<dbReference type="GO" id="GO:0042276">
    <property type="term" value="P:error-prone translesion synthesis"/>
    <property type="evidence" value="ECO:0007669"/>
    <property type="project" value="InterPro"/>
</dbReference>
<evidence type="ECO:0000313" key="6">
    <source>
        <dbReference type="Proteomes" id="UP001177140"/>
    </source>
</evidence>
<dbReference type="GO" id="GO:0009411">
    <property type="term" value="P:response to UV"/>
    <property type="evidence" value="ECO:0007669"/>
    <property type="project" value="TreeGrafter"/>
</dbReference>
<accession>A0AA41VKS4</accession>
<dbReference type="GO" id="GO:0005759">
    <property type="term" value="C:mitochondrial matrix"/>
    <property type="evidence" value="ECO:0007669"/>
    <property type="project" value="TreeGrafter"/>
</dbReference>
<dbReference type="AlphaFoldDB" id="A0AA41VKS4"/>
<evidence type="ECO:0000256" key="1">
    <source>
        <dbReference type="ARBA" id="ARBA00026139"/>
    </source>
</evidence>
<feature type="non-terminal residue" evidence="5">
    <location>
        <position position="248"/>
    </location>
</feature>
<organism evidence="5 6">
    <name type="scientific">Papaver nudicaule</name>
    <name type="common">Iceland poppy</name>
    <dbReference type="NCBI Taxonomy" id="74823"/>
    <lineage>
        <taxon>Eukaryota</taxon>
        <taxon>Viridiplantae</taxon>
        <taxon>Streptophyta</taxon>
        <taxon>Embryophyta</taxon>
        <taxon>Tracheophyta</taxon>
        <taxon>Spermatophyta</taxon>
        <taxon>Magnoliopsida</taxon>
        <taxon>Ranunculales</taxon>
        <taxon>Papaveraceae</taxon>
        <taxon>Papaveroideae</taxon>
        <taxon>Papaver</taxon>
    </lineage>
</organism>
<evidence type="ECO:0000256" key="3">
    <source>
        <dbReference type="ARBA" id="ARBA00044768"/>
    </source>
</evidence>
<sequence length="248" mass="27710">GLPCHLYFDLEFSRIVNADKNGEEMVDILIASTFDALYDKYSIQGNLDWIVELDSSTKEKFSRHLIIRIPETAFKDNSHAGAFVAEICSRISCGKESDPKLKKLFVLKDSCSDEFPPQLFVDTAVYSRNRCFRLALSSKAGKSSVLLPTGRFKCKNMSDEEMFMDSLICKIDGDCQKVLICKLDSVCMKSLCFNTELHSNCEEHVSAPQGFTLNPCFSDMPTTHFMGKSPFPALDVFVESVASMGNVS</sequence>
<dbReference type="EC" id="2.7.7.102" evidence="3"/>
<evidence type="ECO:0000256" key="2">
    <source>
        <dbReference type="ARBA" id="ARBA00044677"/>
    </source>
</evidence>
<dbReference type="PANTHER" id="PTHR31399">
    <property type="entry name" value="DNA-DIRECTED PRIMASE / POLYMERASE PROTEIN"/>
    <property type="match status" value="1"/>
</dbReference>
<evidence type="ECO:0000313" key="5">
    <source>
        <dbReference type="EMBL" id="MCL7042985.1"/>
    </source>
</evidence>
<feature type="non-terminal residue" evidence="5">
    <location>
        <position position="1"/>
    </location>
</feature>
<reference evidence="5" key="1">
    <citation type="submission" date="2022-03" db="EMBL/GenBank/DDBJ databases">
        <title>A functionally conserved STORR gene fusion in Papaver species that diverged 16.8 million years ago.</title>
        <authorList>
            <person name="Catania T."/>
        </authorList>
    </citation>
    <scope>NUCLEOTIDE SEQUENCE</scope>
    <source>
        <strain evidence="5">S-191538</strain>
    </source>
</reference>
<keyword evidence="6" id="KW-1185">Reference proteome</keyword>
<comment type="catalytic activity">
    <reaction evidence="2">
        <text>ssDNA + n NTP = ssDNA/pppN(pN)n-1 hybrid + (n-1) diphosphate.</text>
        <dbReference type="EC" id="2.7.7.102"/>
    </reaction>
</comment>
<name>A0AA41VKS4_PAPNU</name>
<dbReference type="GO" id="GO:0003682">
    <property type="term" value="F:chromatin binding"/>
    <property type="evidence" value="ECO:0007669"/>
    <property type="project" value="TreeGrafter"/>
</dbReference>
<dbReference type="PANTHER" id="PTHR31399:SF0">
    <property type="entry name" value="DNA-DIRECTED PRIMASE_POLYMERASE PROTEIN"/>
    <property type="match status" value="1"/>
</dbReference>
<dbReference type="GO" id="GO:0006264">
    <property type="term" value="P:mitochondrial DNA replication"/>
    <property type="evidence" value="ECO:0007669"/>
    <property type="project" value="TreeGrafter"/>
</dbReference>
<gene>
    <name evidence="5" type="ORF">MKW94_021433</name>
</gene>
<proteinExistence type="predicted"/>
<dbReference type="Proteomes" id="UP001177140">
    <property type="component" value="Unassembled WGS sequence"/>
</dbReference>
<dbReference type="GO" id="GO:0003887">
    <property type="term" value="F:DNA-directed DNA polymerase activity"/>
    <property type="evidence" value="ECO:0007669"/>
    <property type="project" value="UniProtKB-EC"/>
</dbReference>
<dbReference type="GO" id="GO:0031297">
    <property type="term" value="P:replication fork processing"/>
    <property type="evidence" value="ECO:0007669"/>
    <property type="project" value="TreeGrafter"/>
</dbReference>
<comment type="catalytic activity">
    <reaction evidence="4">
        <text>DNA(n) + a 2'-deoxyribonucleoside 5'-triphosphate = DNA(n+1) + diphosphate</text>
        <dbReference type="Rhea" id="RHEA:22508"/>
        <dbReference type="Rhea" id="RHEA-COMP:17339"/>
        <dbReference type="Rhea" id="RHEA-COMP:17340"/>
        <dbReference type="ChEBI" id="CHEBI:33019"/>
        <dbReference type="ChEBI" id="CHEBI:61560"/>
        <dbReference type="ChEBI" id="CHEBI:173112"/>
        <dbReference type="EC" id="2.7.7.7"/>
    </reaction>
    <physiologicalReaction direction="left-to-right" evidence="4">
        <dbReference type="Rhea" id="RHEA:22509"/>
    </physiologicalReaction>
</comment>
<dbReference type="EMBL" id="JAJJMA010241644">
    <property type="protein sequence ID" value="MCL7042985.1"/>
    <property type="molecule type" value="Genomic_DNA"/>
</dbReference>